<comment type="caution">
    <text evidence="1">The sequence shown here is derived from an EMBL/GenBank/DDBJ whole genome shotgun (WGS) entry which is preliminary data.</text>
</comment>
<reference evidence="1" key="1">
    <citation type="submission" date="2021-01" db="EMBL/GenBank/DDBJ databases">
        <authorList>
            <person name="Zahm M."/>
            <person name="Roques C."/>
            <person name="Cabau C."/>
            <person name="Klopp C."/>
            <person name="Donnadieu C."/>
            <person name="Jouanno E."/>
            <person name="Lampietro C."/>
            <person name="Louis A."/>
            <person name="Herpin A."/>
            <person name="Echchiki A."/>
            <person name="Berthelot C."/>
            <person name="Parey E."/>
            <person name="Roest-Crollius H."/>
            <person name="Braasch I."/>
            <person name="Postlethwait J."/>
            <person name="Bobe J."/>
            <person name="Montfort J."/>
            <person name="Bouchez O."/>
            <person name="Begum T."/>
            <person name="Mejri S."/>
            <person name="Adams A."/>
            <person name="Chen W.-J."/>
            <person name="Guiguen Y."/>
        </authorList>
    </citation>
    <scope>NUCLEOTIDE SEQUENCE</scope>
    <source>
        <tissue evidence="1">Blood</tissue>
    </source>
</reference>
<gene>
    <name evidence="1" type="ORF">AGOR_G00222170</name>
</gene>
<dbReference type="EMBL" id="JAERUA010000022">
    <property type="protein sequence ID" value="KAI1884029.1"/>
    <property type="molecule type" value="Genomic_DNA"/>
</dbReference>
<protein>
    <submittedName>
        <fullName evidence="1">Uncharacterized protein</fullName>
    </submittedName>
</protein>
<name>A0A8T3CG27_9TELE</name>
<evidence type="ECO:0000313" key="2">
    <source>
        <dbReference type="Proteomes" id="UP000829720"/>
    </source>
</evidence>
<accession>A0A8T3CG27</accession>
<proteinExistence type="predicted"/>
<keyword evidence="2" id="KW-1185">Reference proteome</keyword>
<dbReference type="Proteomes" id="UP000829720">
    <property type="component" value="Unassembled WGS sequence"/>
</dbReference>
<organism evidence="1 2">
    <name type="scientific">Albula goreensis</name>
    <dbReference type="NCBI Taxonomy" id="1534307"/>
    <lineage>
        <taxon>Eukaryota</taxon>
        <taxon>Metazoa</taxon>
        <taxon>Chordata</taxon>
        <taxon>Craniata</taxon>
        <taxon>Vertebrata</taxon>
        <taxon>Euteleostomi</taxon>
        <taxon>Actinopterygii</taxon>
        <taxon>Neopterygii</taxon>
        <taxon>Teleostei</taxon>
        <taxon>Albuliformes</taxon>
        <taxon>Albulidae</taxon>
        <taxon>Albula</taxon>
    </lineage>
</organism>
<evidence type="ECO:0000313" key="1">
    <source>
        <dbReference type="EMBL" id="KAI1884029.1"/>
    </source>
</evidence>
<dbReference type="AlphaFoldDB" id="A0A8T3CG27"/>
<sequence>MRAERVTDDKQQFAIACLRIRPYLTKYVHKVGLLLQETKEEPKSVSSGHSIAEPVLCKACSLWGGYNNIPLLT</sequence>